<sequence>NEVNNVEENSKKKRKVGDASTLPTTNDTNVEAGDTGNRKPIKPRSWTWKHFKKVGSRAKCNWCGTTYAADSNKNGTSNLRNHLLRQCQKFPKESLDPTQQTLVLQQSKKEDGNESGSVLTGVHFDAEACRKALARMIIVDELPFKFVEGEGFLYFMSVVQPKLTIPKRMTVARDCWDLYTSEKHKLKSVFNTTNQSICLTTDCWTSVQNLSYLCLTAHFIDHDWKMHKRILNFCPIVDHKGLTIGKKIEKCLEEWLICKVFTVTVDNASSNDVAITYLKNTISDWNSHPLKGEYMHVRCCAHILNLVVQDGLKDYHSSIRKIRNAVNYVRKSPGRLERFKTCIKEARIQEKSIVKLDVST</sequence>
<keyword evidence="5" id="KW-0804">Transcription</keyword>
<dbReference type="GO" id="GO:0008270">
    <property type="term" value="F:zinc ion binding"/>
    <property type="evidence" value="ECO:0007669"/>
    <property type="project" value="UniProtKB-KW"/>
</dbReference>
<dbReference type="PANTHER" id="PTHR46481:SF8">
    <property type="entry name" value="ZINC FINGER BED DOMAIN-CONTAINING PROTEIN RICESLEEPER 1-LIKE"/>
    <property type="match status" value="1"/>
</dbReference>
<evidence type="ECO:0000256" key="1">
    <source>
        <dbReference type="ARBA" id="ARBA00022723"/>
    </source>
</evidence>
<dbReference type="SMART" id="SM00614">
    <property type="entry name" value="ZnF_BED"/>
    <property type="match status" value="1"/>
</dbReference>
<evidence type="ECO:0000256" key="6">
    <source>
        <dbReference type="PROSITE-ProRule" id="PRU00027"/>
    </source>
</evidence>
<dbReference type="STRING" id="57577.A0A2K3JRT3"/>
<feature type="non-terminal residue" evidence="9">
    <location>
        <position position="360"/>
    </location>
</feature>
<reference evidence="9 10" key="1">
    <citation type="journal article" date="2014" name="Am. J. Bot.">
        <title>Genome assembly and annotation for red clover (Trifolium pratense; Fabaceae).</title>
        <authorList>
            <person name="Istvanek J."/>
            <person name="Jaros M."/>
            <person name="Krenek A."/>
            <person name="Repkova J."/>
        </authorList>
    </citation>
    <scope>NUCLEOTIDE SEQUENCE [LARGE SCALE GENOMIC DNA]</scope>
    <source>
        <strain evidence="10">cv. Tatra</strain>
        <tissue evidence="9">Young leaves</tissue>
    </source>
</reference>
<dbReference type="SUPFAM" id="SSF53098">
    <property type="entry name" value="Ribonuclease H-like"/>
    <property type="match status" value="1"/>
</dbReference>
<feature type="non-terminal residue" evidence="9">
    <location>
        <position position="1"/>
    </location>
</feature>
<feature type="region of interest" description="Disordered" evidence="7">
    <location>
        <begin position="1"/>
        <end position="43"/>
    </location>
</feature>
<evidence type="ECO:0000313" key="9">
    <source>
        <dbReference type="EMBL" id="PNX56744.1"/>
    </source>
</evidence>
<proteinExistence type="predicted"/>
<accession>A0A2K3JRT3</accession>
<evidence type="ECO:0000259" key="8">
    <source>
        <dbReference type="PROSITE" id="PS50808"/>
    </source>
</evidence>
<dbReference type="SUPFAM" id="SSF140996">
    <property type="entry name" value="Hermes dimerisation domain"/>
    <property type="match status" value="1"/>
</dbReference>
<reference evidence="9 10" key="2">
    <citation type="journal article" date="2017" name="Front. Plant Sci.">
        <title>Gene Classification and Mining of Molecular Markers Useful in Red Clover (Trifolium pratense) Breeding.</title>
        <authorList>
            <person name="Istvanek J."/>
            <person name="Dluhosova J."/>
            <person name="Dluhos P."/>
            <person name="Patkova L."/>
            <person name="Nedelnik J."/>
            <person name="Repkova J."/>
        </authorList>
    </citation>
    <scope>NUCLEOTIDE SEQUENCE [LARGE SCALE GENOMIC DNA]</scope>
    <source>
        <strain evidence="10">cv. Tatra</strain>
        <tissue evidence="9">Young leaves</tissue>
    </source>
</reference>
<keyword evidence="2 6" id="KW-0863">Zinc-finger</keyword>
<dbReference type="PROSITE" id="PS50808">
    <property type="entry name" value="ZF_BED"/>
    <property type="match status" value="1"/>
</dbReference>
<dbReference type="InterPro" id="IPR052035">
    <property type="entry name" value="ZnF_BED_domain_contain"/>
</dbReference>
<dbReference type="Pfam" id="PF02892">
    <property type="entry name" value="zf-BED"/>
    <property type="match status" value="1"/>
</dbReference>
<dbReference type="InterPro" id="IPR012337">
    <property type="entry name" value="RNaseH-like_sf"/>
</dbReference>
<dbReference type="SUPFAM" id="SSF57667">
    <property type="entry name" value="beta-beta-alpha zinc fingers"/>
    <property type="match status" value="1"/>
</dbReference>
<feature type="domain" description="BED-type" evidence="8">
    <location>
        <begin position="42"/>
        <end position="94"/>
    </location>
</feature>
<keyword evidence="3" id="KW-0862">Zinc</keyword>
<evidence type="ECO:0000256" key="7">
    <source>
        <dbReference type="SAM" id="MobiDB-lite"/>
    </source>
</evidence>
<evidence type="ECO:0000256" key="2">
    <source>
        <dbReference type="ARBA" id="ARBA00022771"/>
    </source>
</evidence>
<protein>
    <submittedName>
        <fullName evidence="9">HAT family dimerization domain containing protein</fullName>
    </submittedName>
</protein>
<organism evidence="9 10">
    <name type="scientific">Trifolium pratense</name>
    <name type="common">Red clover</name>
    <dbReference type="NCBI Taxonomy" id="57577"/>
    <lineage>
        <taxon>Eukaryota</taxon>
        <taxon>Viridiplantae</taxon>
        <taxon>Streptophyta</taxon>
        <taxon>Embryophyta</taxon>
        <taxon>Tracheophyta</taxon>
        <taxon>Spermatophyta</taxon>
        <taxon>Magnoliopsida</taxon>
        <taxon>eudicotyledons</taxon>
        <taxon>Gunneridae</taxon>
        <taxon>Pentapetalae</taxon>
        <taxon>rosids</taxon>
        <taxon>fabids</taxon>
        <taxon>Fabales</taxon>
        <taxon>Fabaceae</taxon>
        <taxon>Papilionoideae</taxon>
        <taxon>50 kb inversion clade</taxon>
        <taxon>NPAAA clade</taxon>
        <taxon>Hologalegina</taxon>
        <taxon>IRL clade</taxon>
        <taxon>Trifolieae</taxon>
        <taxon>Trifolium</taxon>
    </lineage>
</organism>
<dbReference type="GO" id="GO:0003677">
    <property type="term" value="F:DNA binding"/>
    <property type="evidence" value="ECO:0007669"/>
    <property type="project" value="InterPro"/>
</dbReference>
<evidence type="ECO:0000256" key="4">
    <source>
        <dbReference type="ARBA" id="ARBA00023015"/>
    </source>
</evidence>
<comment type="caution">
    <text evidence="9">The sequence shown here is derived from an EMBL/GenBank/DDBJ whole genome shotgun (WGS) entry which is preliminary data.</text>
</comment>
<keyword evidence="1" id="KW-0479">Metal-binding</keyword>
<gene>
    <name evidence="9" type="ORF">L195_g050038</name>
</gene>
<dbReference type="InterPro" id="IPR003656">
    <property type="entry name" value="Znf_BED"/>
</dbReference>
<name>A0A2K3JRT3_TRIPR</name>
<dbReference type="Proteomes" id="UP000236291">
    <property type="component" value="Unassembled WGS sequence"/>
</dbReference>
<evidence type="ECO:0000313" key="10">
    <source>
        <dbReference type="Proteomes" id="UP000236291"/>
    </source>
</evidence>
<dbReference type="AlphaFoldDB" id="A0A2K3JRT3"/>
<dbReference type="InterPro" id="IPR036236">
    <property type="entry name" value="Znf_C2H2_sf"/>
</dbReference>
<dbReference type="EMBL" id="ASHM01075191">
    <property type="protein sequence ID" value="PNX56744.1"/>
    <property type="molecule type" value="Genomic_DNA"/>
</dbReference>
<evidence type="ECO:0000256" key="5">
    <source>
        <dbReference type="ARBA" id="ARBA00023163"/>
    </source>
</evidence>
<dbReference type="PANTHER" id="PTHR46481">
    <property type="entry name" value="ZINC FINGER BED DOMAIN-CONTAINING PROTEIN 4"/>
    <property type="match status" value="1"/>
</dbReference>
<evidence type="ECO:0000256" key="3">
    <source>
        <dbReference type="ARBA" id="ARBA00022833"/>
    </source>
</evidence>
<keyword evidence="4" id="KW-0805">Transcription regulation</keyword>